<dbReference type="AlphaFoldDB" id="A0A6A7BYK7"/>
<dbReference type="OrthoDB" id="5386574at2759"/>
<dbReference type="Proteomes" id="UP000799421">
    <property type="component" value="Unassembled WGS sequence"/>
</dbReference>
<proteinExistence type="predicted"/>
<gene>
    <name evidence="2" type="ORF">K470DRAFT_277040</name>
</gene>
<feature type="compositionally biased region" description="Basic and acidic residues" evidence="1">
    <location>
        <begin position="462"/>
        <end position="475"/>
    </location>
</feature>
<evidence type="ECO:0000313" key="2">
    <source>
        <dbReference type="EMBL" id="KAF2860311.1"/>
    </source>
</evidence>
<keyword evidence="3" id="KW-1185">Reference proteome</keyword>
<feature type="compositionally biased region" description="Polar residues" evidence="1">
    <location>
        <begin position="300"/>
        <end position="312"/>
    </location>
</feature>
<feature type="compositionally biased region" description="Basic and acidic residues" evidence="1">
    <location>
        <begin position="350"/>
        <end position="364"/>
    </location>
</feature>
<feature type="compositionally biased region" description="Low complexity" evidence="1">
    <location>
        <begin position="610"/>
        <end position="631"/>
    </location>
</feature>
<evidence type="ECO:0008006" key="4">
    <source>
        <dbReference type="Google" id="ProtNLM"/>
    </source>
</evidence>
<feature type="compositionally biased region" description="Basic and acidic residues" evidence="1">
    <location>
        <begin position="136"/>
        <end position="152"/>
    </location>
</feature>
<organism evidence="2 3">
    <name type="scientific">Piedraia hortae CBS 480.64</name>
    <dbReference type="NCBI Taxonomy" id="1314780"/>
    <lineage>
        <taxon>Eukaryota</taxon>
        <taxon>Fungi</taxon>
        <taxon>Dikarya</taxon>
        <taxon>Ascomycota</taxon>
        <taxon>Pezizomycotina</taxon>
        <taxon>Dothideomycetes</taxon>
        <taxon>Dothideomycetidae</taxon>
        <taxon>Capnodiales</taxon>
        <taxon>Piedraiaceae</taxon>
        <taxon>Piedraia</taxon>
    </lineage>
</organism>
<feature type="compositionally biased region" description="Polar residues" evidence="1">
    <location>
        <begin position="757"/>
        <end position="778"/>
    </location>
</feature>
<feature type="region of interest" description="Disordered" evidence="1">
    <location>
        <begin position="1"/>
        <end position="720"/>
    </location>
</feature>
<protein>
    <recommendedName>
        <fullName evidence="4">Altered inheritance of mitochondria protein 21</fullName>
    </recommendedName>
</protein>
<dbReference type="InterPro" id="IPR021582">
    <property type="entry name" value="Aim21"/>
</dbReference>
<dbReference type="EMBL" id="MU005983">
    <property type="protein sequence ID" value="KAF2860311.1"/>
    <property type="molecule type" value="Genomic_DNA"/>
</dbReference>
<feature type="compositionally biased region" description="Polar residues" evidence="1">
    <location>
        <begin position="655"/>
        <end position="664"/>
    </location>
</feature>
<feature type="compositionally biased region" description="Basic and acidic residues" evidence="1">
    <location>
        <begin position="160"/>
        <end position="172"/>
    </location>
</feature>
<feature type="compositionally biased region" description="Basic and acidic residues" evidence="1">
    <location>
        <begin position="321"/>
        <end position="337"/>
    </location>
</feature>
<feature type="compositionally biased region" description="Basic and acidic residues" evidence="1">
    <location>
        <begin position="512"/>
        <end position="525"/>
    </location>
</feature>
<feature type="compositionally biased region" description="Polar residues" evidence="1">
    <location>
        <begin position="102"/>
        <end position="114"/>
    </location>
</feature>
<evidence type="ECO:0000256" key="1">
    <source>
        <dbReference type="SAM" id="MobiDB-lite"/>
    </source>
</evidence>
<name>A0A6A7BYK7_9PEZI</name>
<evidence type="ECO:0000313" key="3">
    <source>
        <dbReference type="Proteomes" id="UP000799421"/>
    </source>
</evidence>
<dbReference type="Pfam" id="PF11489">
    <property type="entry name" value="Aim21"/>
    <property type="match status" value="1"/>
</dbReference>
<feature type="compositionally biased region" description="Polar residues" evidence="1">
    <location>
        <begin position="248"/>
        <end position="272"/>
    </location>
</feature>
<accession>A0A6A7BYK7</accession>
<feature type="compositionally biased region" description="Low complexity" evidence="1">
    <location>
        <begin position="398"/>
        <end position="414"/>
    </location>
</feature>
<feature type="compositionally biased region" description="Polar residues" evidence="1">
    <location>
        <begin position="526"/>
        <end position="553"/>
    </location>
</feature>
<reference evidence="2" key="1">
    <citation type="journal article" date="2020" name="Stud. Mycol.">
        <title>101 Dothideomycetes genomes: a test case for predicting lifestyles and emergence of pathogens.</title>
        <authorList>
            <person name="Haridas S."/>
            <person name="Albert R."/>
            <person name="Binder M."/>
            <person name="Bloem J."/>
            <person name="Labutti K."/>
            <person name="Salamov A."/>
            <person name="Andreopoulos B."/>
            <person name="Baker S."/>
            <person name="Barry K."/>
            <person name="Bills G."/>
            <person name="Bluhm B."/>
            <person name="Cannon C."/>
            <person name="Castanera R."/>
            <person name="Culley D."/>
            <person name="Daum C."/>
            <person name="Ezra D."/>
            <person name="Gonzalez J."/>
            <person name="Henrissat B."/>
            <person name="Kuo A."/>
            <person name="Liang C."/>
            <person name="Lipzen A."/>
            <person name="Lutzoni F."/>
            <person name="Magnuson J."/>
            <person name="Mondo S."/>
            <person name="Nolan M."/>
            <person name="Ohm R."/>
            <person name="Pangilinan J."/>
            <person name="Park H.-J."/>
            <person name="Ramirez L."/>
            <person name="Alfaro M."/>
            <person name="Sun H."/>
            <person name="Tritt A."/>
            <person name="Yoshinaga Y."/>
            <person name="Zwiers L.-H."/>
            <person name="Turgeon B."/>
            <person name="Goodwin S."/>
            <person name="Spatafora J."/>
            <person name="Crous P."/>
            <person name="Grigoriev I."/>
        </authorList>
    </citation>
    <scope>NUCLEOTIDE SEQUENCE</scope>
    <source>
        <strain evidence="2">CBS 480.64</strain>
    </source>
</reference>
<feature type="compositionally biased region" description="Basic and acidic residues" evidence="1">
    <location>
        <begin position="421"/>
        <end position="433"/>
    </location>
</feature>
<feature type="compositionally biased region" description="Basic and acidic residues" evidence="1">
    <location>
        <begin position="566"/>
        <end position="581"/>
    </location>
</feature>
<feature type="compositionally biased region" description="Pro residues" evidence="1">
    <location>
        <begin position="632"/>
        <end position="647"/>
    </location>
</feature>
<sequence>MTPPVPPRPSRPGLEEPKQQIPQVPPRPSAASRPNPPEIHEVPPSDQSVLPVSAHYEPREGGGVSLPSNAGEQGVGHNHYNSGEESARPPHTMSVSADVPLQQPTASHPQSTAKSRIAGVTRTDSAQAAAAGIGRSRPEDDSNETGGHEADPHPLQPRQSVDRPNYDHHEGIPEIGQQIPLFPNAGDVQAPSPGRQPGSRPNPYTSDSYGIRGRGSAKQNRFEKDWIAKHPEEAAKERSPYLLRPESAMSSEQLNKLVSESSEYGTESSRQALGTPEPEVAFEAHDIYAKRLGSPIPPQNRLSLQKQPSSGHEPSMVSPLRRHESTQDEVIHIDPHFRGNKVTGGGAVDGKTDVEGDHTEHGEEPILASDEVVKRPHSAFMAPAVEPDEPHDHVTPLNRSGSARANSRSSSRASNRQHRISSNDDHPDTHLQEIEEYEPLFADDEKPRGSTAVAKPAYHRFPSKDVWEDAPESLKDQATVSTPEPPRPETDAQPGTELGRMQPNRPVFQRFPSRDIWEDTPESMHLETTVSKPQMEQTSPEDSTPPQTSSSAQKAEGDGSTMPARPVKEEPIQEKGIEKSKPVVPGRPKPTVPTRPSRPSHSDGIGAPLAKTTSAASTGASSAVSGSSVKSPPVPVPGVKPTVPPRPAGGKIAALQSSFMNDLNNRLKLGPQAPPPKAKEEVNPDTASAVSQEPLADARKGRARGPAKRSTATKATVAEPTLAMSGPVTVWEIVDDELRVPPIQTSKVASKEFEESATGTTSTERQASKQSESATHGQATGKPSVEESHGHDVPGADSDILPAETSKGAKPSVLPKNEAILPSESSEPAMPSKGEESMLPGETVPVTAEEARGTDE</sequence>
<feature type="compositionally biased region" description="Pro residues" evidence="1">
    <location>
        <begin position="1"/>
        <end position="10"/>
    </location>
</feature>
<feature type="compositionally biased region" description="Basic and acidic residues" evidence="1">
    <location>
        <begin position="784"/>
        <end position="794"/>
    </location>
</feature>
<feature type="compositionally biased region" description="Basic and acidic residues" evidence="1">
    <location>
        <begin position="220"/>
        <end position="239"/>
    </location>
</feature>
<feature type="region of interest" description="Disordered" evidence="1">
    <location>
        <begin position="739"/>
        <end position="856"/>
    </location>
</feature>